<feature type="domain" description="Ketosynthase family 3 (KS3)" evidence="17">
    <location>
        <begin position="1"/>
        <end position="398"/>
    </location>
</feature>
<evidence type="ECO:0000256" key="4">
    <source>
        <dbReference type="ARBA" id="ARBA00014657"/>
    </source>
</evidence>
<dbReference type="Pfam" id="PF00109">
    <property type="entry name" value="ketoacyl-synt"/>
    <property type="match status" value="1"/>
</dbReference>
<comment type="catalytic activity">
    <reaction evidence="12 14">
        <text>(9Z)-hexadecenoyl-[ACP] + malonyl-[ACP] + H(+) = 3-oxo-(11Z)-octadecenoyl-[ACP] + holo-[ACP] + CO2</text>
        <dbReference type="Rhea" id="RHEA:55040"/>
        <dbReference type="Rhea" id="RHEA-COMP:9623"/>
        <dbReference type="Rhea" id="RHEA-COMP:9685"/>
        <dbReference type="Rhea" id="RHEA-COMP:10800"/>
        <dbReference type="Rhea" id="RHEA-COMP:14074"/>
        <dbReference type="ChEBI" id="CHEBI:15378"/>
        <dbReference type="ChEBI" id="CHEBI:16526"/>
        <dbReference type="ChEBI" id="CHEBI:64479"/>
        <dbReference type="ChEBI" id="CHEBI:78449"/>
        <dbReference type="ChEBI" id="CHEBI:83989"/>
        <dbReference type="ChEBI" id="CHEBI:138538"/>
        <dbReference type="EC" id="2.3.1.179"/>
    </reaction>
</comment>
<organism evidence="18 19">
    <name type="scientific">Conexibacter arvalis</name>
    <dbReference type="NCBI Taxonomy" id="912552"/>
    <lineage>
        <taxon>Bacteria</taxon>
        <taxon>Bacillati</taxon>
        <taxon>Actinomycetota</taxon>
        <taxon>Thermoleophilia</taxon>
        <taxon>Solirubrobacterales</taxon>
        <taxon>Conexibacteraceae</taxon>
        <taxon>Conexibacter</taxon>
    </lineage>
</organism>
<evidence type="ECO:0000256" key="10">
    <source>
        <dbReference type="ARBA" id="ARBA00023315"/>
    </source>
</evidence>
<proteinExistence type="inferred from homology"/>
<dbReference type="PANTHER" id="PTHR11712:SF336">
    <property type="entry name" value="3-OXOACYL-[ACYL-CARRIER-PROTEIN] SYNTHASE, MITOCHONDRIAL"/>
    <property type="match status" value="1"/>
</dbReference>
<dbReference type="PROSITE" id="PS52004">
    <property type="entry name" value="KS3_2"/>
    <property type="match status" value="1"/>
</dbReference>
<name>A0A840IGU5_9ACTN</name>
<dbReference type="InterPro" id="IPR000794">
    <property type="entry name" value="Beta-ketoacyl_synthase"/>
</dbReference>
<dbReference type="PIRSF" id="PIRSF000447">
    <property type="entry name" value="KAS_II"/>
    <property type="match status" value="1"/>
</dbReference>
<gene>
    <name evidence="18" type="ORF">BDZ31_003715</name>
</gene>
<dbReference type="SMART" id="SM00825">
    <property type="entry name" value="PKS_KS"/>
    <property type="match status" value="1"/>
</dbReference>
<evidence type="ECO:0000313" key="18">
    <source>
        <dbReference type="EMBL" id="MBB4664112.1"/>
    </source>
</evidence>
<dbReference type="Gene3D" id="3.40.47.10">
    <property type="match status" value="1"/>
</dbReference>
<dbReference type="NCBIfam" id="NF005589">
    <property type="entry name" value="PRK07314.1"/>
    <property type="match status" value="1"/>
</dbReference>
<keyword evidence="10 14" id="KW-0012">Acyltransferase</keyword>
<dbReference type="Proteomes" id="UP000585272">
    <property type="component" value="Unassembled WGS sequence"/>
</dbReference>
<evidence type="ECO:0000256" key="5">
    <source>
        <dbReference type="ARBA" id="ARBA00022516"/>
    </source>
</evidence>
<dbReference type="InterPro" id="IPR014031">
    <property type="entry name" value="Ketoacyl_synth_C"/>
</dbReference>
<comment type="similarity">
    <text evidence="2 14 16">Belongs to the thiolase-like superfamily. Beta-ketoacyl-ACP synthases family.</text>
</comment>
<evidence type="ECO:0000256" key="7">
    <source>
        <dbReference type="ARBA" id="ARBA00022832"/>
    </source>
</evidence>
<dbReference type="GO" id="GO:0005829">
    <property type="term" value="C:cytosol"/>
    <property type="evidence" value="ECO:0007669"/>
    <property type="project" value="TreeGrafter"/>
</dbReference>
<feature type="active site" description="For beta-ketoacyl synthase activity" evidence="15">
    <location>
        <position position="152"/>
    </location>
</feature>
<dbReference type="EC" id="2.3.1.179" evidence="3 14"/>
<evidence type="ECO:0000256" key="2">
    <source>
        <dbReference type="ARBA" id="ARBA00008467"/>
    </source>
</evidence>
<evidence type="ECO:0000256" key="8">
    <source>
        <dbReference type="ARBA" id="ARBA00023098"/>
    </source>
</evidence>
<sequence>MKRRVVITGVGAVTPLGVGAEPLLRRWAAGEVGIQEGEGAARDFVAKEHLSIKEARRNDRFAQMAMVASDEALAQAGWNGEKPYAPERIGCVLATGIGGLESLEGQHDNLRDKGDKAVSPLSVPLFMVNAGTAALSMRHDLRGPTFQVGSACASGGHAIGTAMRMIQMGDADAIVTGGAEATLTPLARASFAAASALSPTGISRPFDARRDGFVMGEGAGVIVLEDAEKAEARGATILGELKGYATTSDAYHITATLPEGTYASRAMDLALADAGLTPAEIDYVNAHGTSTELNDAAETTAIKLTFGDAAGQVPVSSLKSSIGHLLGAAGAVEAIATLLAINERIVPPTLGLQEPDPALDLDYVPGAARELTPRNGTPKALSNSFGFGGHNVVLCLEGTTA</sequence>
<evidence type="ECO:0000259" key="17">
    <source>
        <dbReference type="PROSITE" id="PS52004"/>
    </source>
</evidence>
<dbReference type="GO" id="GO:0006633">
    <property type="term" value="P:fatty acid biosynthetic process"/>
    <property type="evidence" value="ECO:0007669"/>
    <property type="project" value="UniProtKB-UniPathway"/>
</dbReference>
<dbReference type="PROSITE" id="PS00606">
    <property type="entry name" value="KS3_1"/>
    <property type="match status" value="1"/>
</dbReference>
<reference evidence="18 19" key="1">
    <citation type="submission" date="2020-08" db="EMBL/GenBank/DDBJ databases">
        <title>Genomic Encyclopedia of Archaeal and Bacterial Type Strains, Phase II (KMG-II): from individual species to whole genera.</title>
        <authorList>
            <person name="Goeker M."/>
        </authorList>
    </citation>
    <scope>NUCLEOTIDE SEQUENCE [LARGE SCALE GENOMIC DNA]</scope>
    <source>
        <strain evidence="18 19">DSM 23288</strain>
    </source>
</reference>
<accession>A0A840IGU5</accession>
<comment type="catalytic activity">
    <reaction evidence="13 14">
        <text>a fatty acyl-[ACP] + malonyl-[ACP] + H(+) = a 3-oxoacyl-[ACP] + holo-[ACP] + CO2</text>
        <dbReference type="Rhea" id="RHEA:22836"/>
        <dbReference type="Rhea" id="RHEA-COMP:9623"/>
        <dbReference type="Rhea" id="RHEA-COMP:9685"/>
        <dbReference type="Rhea" id="RHEA-COMP:9916"/>
        <dbReference type="Rhea" id="RHEA-COMP:14125"/>
        <dbReference type="ChEBI" id="CHEBI:15378"/>
        <dbReference type="ChEBI" id="CHEBI:16526"/>
        <dbReference type="ChEBI" id="CHEBI:64479"/>
        <dbReference type="ChEBI" id="CHEBI:78449"/>
        <dbReference type="ChEBI" id="CHEBI:78776"/>
        <dbReference type="ChEBI" id="CHEBI:138651"/>
    </reaction>
</comment>
<keyword evidence="7" id="KW-0276">Fatty acid metabolism</keyword>
<keyword evidence="9 14" id="KW-0275">Fatty acid biosynthesis</keyword>
<dbReference type="AlphaFoldDB" id="A0A840IGU5"/>
<dbReference type="RefSeq" id="WP_183343862.1">
    <property type="nucleotide sequence ID" value="NZ_JACHNU010000006.1"/>
</dbReference>
<comment type="function">
    <text evidence="11 14">Involved in the type II fatty acid elongation cycle. Catalyzes the elongation of a wide range of acyl-ACP by the addition of two carbons from malonyl-ACP to an acyl acceptor. Can efficiently catalyze the conversion of palmitoleoyl-ACP (cis-hexadec-9-enoyl-ACP) to cis-vaccenoyl-ACP (cis-octadec-11-enoyl-ACP), an essential step in the thermal regulation of fatty acid composition.</text>
</comment>
<evidence type="ECO:0000256" key="9">
    <source>
        <dbReference type="ARBA" id="ARBA00023160"/>
    </source>
</evidence>
<keyword evidence="5 14" id="KW-0444">Lipid biosynthesis</keyword>
<dbReference type="EMBL" id="JACHNU010000006">
    <property type="protein sequence ID" value="MBB4664112.1"/>
    <property type="molecule type" value="Genomic_DNA"/>
</dbReference>
<dbReference type="FunFam" id="3.40.47.10:FF:000029">
    <property type="entry name" value="3-oxoacyl-[acyl-carrier-protein] synthase 1"/>
    <property type="match status" value="1"/>
</dbReference>
<evidence type="ECO:0000256" key="3">
    <source>
        <dbReference type="ARBA" id="ARBA00012356"/>
    </source>
</evidence>
<dbReference type="InterPro" id="IPR017568">
    <property type="entry name" value="3-oxoacyl-ACP_synth-2"/>
</dbReference>
<evidence type="ECO:0000256" key="13">
    <source>
        <dbReference type="ARBA" id="ARBA00047659"/>
    </source>
</evidence>
<dbReference type="GO" id="GO:0004315">
    <property type="term" value="F:3-oxoacyl-[acyl-carrier-protein] synthase activity"/>
    <property type="evidence" value="ECO:0007669"/>
    <property type="project" value="UniProtKB-EC"/>
</dbReference>
<dbReference type="InterPro" id="IPR020841">
    <property type="entry name" value="PKS_Beta-ketoAc_synthase_dom"/>
</dbReference>
<evidence type="ECO:0000256" key="15">
    <source>
        <dbReference type="PIRSR" id="PIRSR000447-1"/>
    </source>
</evidence>
<dbReference type="CDD" id="cd00834">
    <property type="entry name" value="KAS_I_II"/>
    <property type="match status" value="1"/>
</dbReference>
<evidence type="ECO:0000256" key="1">
    <source>
        <dbReference type="ARBA" id="ARBA00005194"/>
    </source>
</evidence>
<dbReference type="Pfam" id="PF02801">
    <property type="entry name" value="Ketoacyl-synt_C"/>
    <property type="match status" value="1"/>
</dbReference>
<evidence type="ECO:0000256" key="12">
    <source>
        <dbReference type="ARBA" id="ARBA00047318"/>
    </source>
</evidence>
<comment type="caution">
    <text evidence="18">The sequence shown here is derived from an EMBL/GenBank/DDBJ whole genome shotgun (WGS) entry which is preliminary data.</text>
</comment>
<keyword evidence="8" id="KW-0443">Lipid metabolism</keyword>
<dbReference type="SUPFAM" id="SSF53901">
    <property type="entry name" value="Thiolase-like"/>
    <property type="match status" value="2"/>
</dbReference>
<evidence type="ECO:0000256" key="6">
    <source>
        <dbReference type="ARBA" id="ARBA00022679"/>
    </source>
</evidence>
<protein>
    <recommendedName>
        <fullName evidence="4 14">3-oxoacyl-[acyl-carrier-protein] synthase 2</fullName>
        <ecNumber evidence="3 14">2.3.1.179</ecNumber>
    </recommendedName>
</protein>
<dbReference type="InterPro" id="IPR014030">
    <property type="entry name" value="Ketoacyl_synth_N"/>
</dbReference>
<dbReference type="UniPathway" id="UPA00094"/>
<evidence type="ECO:0000256" key="14">
    <source>
        <dbReference type="PIRNR" id="PIRNR000447"/>
    </source>
</evidence>
<keyword evidence="6 14" id="KW-0808">Transferase</keyword>
<dbReference type="PANTHER" id="PTHR11712">
    <property type="entry name" value="POLYKETIDE SYNTHASE-RELATED"/>
    <property type="match status" value="1"/>
</dbReference>
<comment type="pathway">
    <text evidence="1 14">Lipid metabolism; fatty acid biosynthesis.</text>
</comment>
<evidence type="ECO:0000313" key="19">
    <source>
        <dbReference type="Proteomes" id="UP000585272"/>
    </source>
</evidence>
<evidence type="ECO:0000256" key="16">
    <source>
        <dbReference type="RuleBase" id="RU003694"/>
    </source>
</evidence>
<keyword evidence="19" id="KW-1185">Reference proteome</keyword>
<dbReference type="InterPro" id="IPR016039">
    <property type="entry name" value="Thiolase-like"/>
</dbReference>
<dbReference type="InterPro" id="IPR018201">
    <property type="entry name" value="Ketoacyl_synth_AS"/>
</dbReference>
<evidence type="ECO:0000256" key="11">
    <source>
        <dbReference type="ARBA" id="ARBA00024006"/>
    </source>
</evidence>